<dbReference type="Proteomes" id="UP000662814">
    <property type="component" value="Chromosome"/>
</dbReference>
<sequence length="94" mass="10041">MVFHMDFSEMDATAKVLDTGAESIVTAVDDLLTKVEKLLGEGFVTEVASERFGDGYRQLTEGTIKAIGGIGDMATGLRTIAEKSGEFDHKLAEG</sequence>
<evidence type="ECO:0000313" key="2">
    <source>
        <dbReference type="Proteomes" id="UP000662814"/>
    </source>
</evidence>
<dbReference type="EMBL" id="CP061169">
    <property type="protein sequence ID" value="QPZ37724.1"/>
    <property type="molecule type" value="Genomic_DNA"/>
</dbReference>
<dbReference type="RefSeq" id="WP_166991196.1">
    <property type="nucleotide sequence ID" value="NZ_CP061169.1"/>
</dbReference>
<dbReference type="InterPro" id="IPR010310">
    <property type="entry name" value="T7SS_ESAT-6-like"/>
</dbReference>
<dbReference type="Pfam" id="PF06013">
    <property type="entry name" value="WXG100"/>
    <property type="match status" value="1"/>
</dbReference>
<protein>
    <recommendedName>
        <fullName evidence="3">WXG100 family type VII secretion target</fullName>
    </recommendedName>
</protein>
<name>A0ABX6YG00_9MICO</name>
<keyword evidence="2" id="KW-1185">Reference proteome</keyword>
<gene>
    <name evidence="1" type="ORF">HCR76_12970</name>
</gene>
<dbReference type="Gene3D" id="1.10.287.1060">
    <property type="entry name" value="ESAT-6-like"/>
    <property type="match status" value="1"/>
</dbReference>
<accession>A0ABX6YG00</accession>
<reference evidence="1 2" key="1">
    <citation type="submission" date="2020-12" db="EMBL/GenBank/DDBJ databases">
        <title>Microbacterium sp. HY060.</title>
        <authorList>
            <person name="Zhou J."/>
        </authorList>
    </citation>
    <scope>NUCLEOTIDE SEQUENCE [LARGE SCALE GENOMIC DNA]</scope>
    <source>
        <strain evidence="1 2">HY60</strain>
    </source>
</reference>
<dbReference type="InterPro" id="IPR036689">
    <property type="entry name" value="ESAT-6-like_sf"/>
</dbReference>
<evidence type="ECO:0008006" key="3">
    <source>
        <dbReference type="Google" id="ProtNLM"/>
    </source>
</evidence>
<proteinExistence type="predicted"/>
<dbReference type="SUPFAM" id="SSF140453">
    <property type="entry name" value="EsxAB dimer-like"/>
    <property type="match status" value="1"/>
</dbReference>
<organism evidence="1 2">
    <name type="scientific">Paramicrobacterium chengjingii</name>
    <dbReference type="NCBI Taxonomy" id="2769067"/>
    <lineage>
        <taxon>Bacteria</taxon>
        <taxon>Bacillati</taxon>
        <taxon>Actinomycetota</taxon>
        <taxon>Actinomycetes</taxon>
        <taxon>Micrococcales</taxon>
        <taxon>Microbacteriaceae</taxon>
        <taxon>Paramicrobacterium</taxon>
    </lineage>
</organism>
<evidence type="ECO:0000313" key="1">
    <source>
        <dbReference type="EMBL" id="QPZ37724.1"/>
    </source>
</evidence>